<evidence type="ECO:0000259" key="1">
    <source>
        <dbReference type="PROSITE" id="PS00028"/>
    </source>
</evidence>
<dbReference type="Proteomes" id="UP001159428">
    <property type="component" value="Unassembled WGS sequence"/>
</dbReference>
<sequence length="221" mass="25720">MSECSEPGCVKSFQTFSELESHLDVANHCVKDERPSETPYDKLRRDWVDRFITSVNVTENEPSEPNIHQSENVSIPALHTVIMGWALHWPRTGSTRFSDKWLTKSQVQGYFSRLAASRRRQKAHSEIEHNPKELFLGEKGAERQQLMAHISNELRPQHPLSYDAFNLCECARDNKLSLFNVSLLKEILPFFEIPFKSKDRKKNLIEQLMSFIQECHCFNEV</sequence>
<gene>
    <name evidence="2" type="ORF">PMEA_00034955</name>
</gene>
<evidence type="ECO:0000313" key="2">
    <source>
        <dbReference type="EMBL" id="CAH3104935.1"/>
    </source>
</evidence>
<accession>A0AAU9WCK5</accession>
<dbReference type="InterPro" id="IPR013087">
    <property type="entry name" value="Znf_C2H2_type"/>
</dbReference>
<dbReference type="AlphaFoldDB" id="A0AAU9WCK5"/>
<name>A0AAU9WCK5_9CNID</name>
<protein>
    <recommendedName>
        <fullName evidence="1">C2H2-type domain-containing protein</fullName>
    </recommendedName>
</protein>
<evidence type="ECO:0000313" key="3">
    <source>
        <dbReference type="Proteomes" id="UP001159428"/>
    </source>
</evidence>
<dbReference type="PROSITE" id="PS00028">
    <property type="entry name" value="ZINC_FINGER_C2H2_1"/>
    <property type="match status" value="1"/>
</dbReference>
<reference evidence="2 3" key="1">
    <citation type="submission" date="2022-05" db="EMBL/GenBank/DDBJ databases">
        <authorList>
            <consortium name="Genoscope - CEA"/>
            <person name="William W."/>
        </authorList>
    </citation>
    <scope>NUCLEOTIDE SEQUENCE [LARGE SCALE GENOMIC DNA]</scope>
</reference>
<proteinExistence type="predicted"/>
<organism evidence="2 3">
    <name type="scientific">Pocillopora meandrina</name>
    <dbReference type="NCBI Taxonomy" id="46732"/>
    <lineage>
        <taxon>Eukaryota</taxon>
        <taxon>Metazoa</taxon>
        <taxon>Cnidaria</taxon>
        <taxon>Anthozoa</taxon>
        <taxon>Hexacorallia</taxon>
        <taxon>Scleractinia</taxon>
        <taxon>Astrocoeniina</taxon>
        <taxon>Pocilloporidae</taxon>
        <taxon>Pocillopora</taxon>
    </lineage>
</organism>
<feature type="domain" description="C2H2-type" evidence="1">
    <location>
        <begin position="4"/>
        <end position="28"/>
    </location>
</feature>
<dbReference type="EMBL" id="CALNXJ010000009">
    <property type="protein sequence ID" value="CAH3104935.1"/>
    <property type="molecule type" value="Genomic_DNA"/>
</dbReference>
<keyword evidence="3" id="KW-1185">Reference proteome</keyword>
<comment type="caution">
    <text evidence="2">The sequence shown here is derived from an EMBL/GenBank/DDBJ whole genome shotgun (WGS) entry which is preliminary data.</text>
</comment>